<name>A0ABQ1RRW6_9ALTE</name>
<accession>A0ABQ1RRW6</accession>
<keyword evidence="2" id="KW-1185">Reference proteome</keyword>
<gene>
    <name evidence="1" type="ORF">GCM10011357_36700</name>
</gene>
<protein>
    <submittedName>
        <fullName evidence="1">Uncharacterized protein</fullName>
    </submittedName>
</protein>
<reference evidence="2" key="1">
    <citation type="journal article" date="2019" name="Int. J. Syst. Evol. Microbiol.">
        <title>The Global Catalogue of Microorganisms (GCM) 10K type strain sequencing project: providing services to taxonomists for standard genome sequencing and annotation.</title>
        <authorList>
            <consortium name="The Broad Institute Genomics Platform"/>
            <consortium name="The Broad Institute Genome Sequencing Center for Infectious Disease"/>
            <person name="Wu L."/>
            <person name="Ma J."/>
        </authorList>
    </citation>
    <scope>NUCLEOTIDE SEQUENCE [LARGE SCALE GENOMIC DNA]</scope>
    <source>
        <strain evidence="2">CGMCC 1.12923</strain>
    </source>
</reference>
<dbReference type="EMBL" id="BMGJ01000021">
    <property type="protein sequence ID" value="GGD78290.1"/>
    <property type="molecule type" value="Genomic_DNA"/>
</dbReference>
<dbReference type="RefSeq" id="WP_099036415.1">
    <property type="nucleotide sequence ID" value="NZ_BMGJ01000021.1"/>
</dbReference>
<evidence type="ECO:0000313" key="2">
    <source>
        <dbReference type="Proteomes" id="UP000614272"/>
    </source>
</evidence>
<comment type="caution">
    <text evidence="1">The sequence shown here is derived from an EMBL/GenBank/DDBJ whole genome shotgun (WGS) entry which is preliminary data.</text>
</comment>
<organism evidence="1 2">
    <name type="scientific">Lacimicrobium alkaliphilum</name>
    <dbReference type="NCBI Taxonomy" id="1526571"/>
    <lineage>
        <taxon>Bacteria</taxon>
        <taxon>Pseudomonadati</taxon>
        <taxon>Pseudomonadota</taxon>
        <taxon>Gammaproteobacteria</taxon>
        <taxon>Alteromonadales</taxon>
        <taxon>Alteromonadaceae</taxon>
        <taxon>Lacimicrobium</taxon>
    </lineage>
</organism>
<proteinExistence type="predicted"/>
<dbReference type="Proteomes" id="UP000614272">
    <property type="component" value="Unassembled WGS sequence"/>
</dbReference>
<evidence type="ECO:0000313" key="1">
    <source>
        <dbReference type="EMBL" id="GGD78290.1"/>
    </source>
</evidence>
<sequence length="59" mass="6326">MGIEEIEIDGQLITVSPPVSDISVNENSVRYQDSTGASETSFSTASQARDFADFLTNLA</sequence>